<dbReference type="EMBL" id="CM001475">
    <property type="protein sequence ID" value="EIC30934.1"/>
    <property type="molecule type" value="Genomic_DNA"/>
</dbReference>
<sequence>MKKTLNLKIGIFAPSVVLLAGCATMEQSAGLAALGCGAVGALTGVLTNNAGAGAGAGAGCMALAGLALYNYHSSQTRTVEQDQRLYGYTAPVNSTEVKIRTATAYPETVHVGDTVKIGMDYSVMAPQGTPSVNVTESMVLKHDGKTLKTLSERPVSRPLGGGSSEVDFKIPAKMPSGTYVVEQKVQAGTSYDIRPTVFVVGS</sequence>
<dbReference type="STRING" id="686340.Metal_3264"/>
<name>H8GPI8_METAL</name>
<keyword evidence="3" id="KW-1185">Reference proteome</keyword>
<organism evidence="2 3">
    <name type="scientific">Methylomicrobium album BG8</name>
    <dbReference type="NCBI Taxonomy" id="686340"/>
    <lineage>
        <taxon>Bacteria</taxon>
        <taxon>Pseudomonadati</taxon>
        <taxon>Pseudomonadota</taxon>
        <taxon>Gammaproteobacteria</taxon>
        <taxon>Methylococcales</taxon>
        <taxon>Methylococcaceae</taxon>
        <taxon>Methylomicrobium</taxon>
    </lineage>
</organism>
<proteinExistence type="predicted"/>
<dbReference type="Proteomes" id="UP000005090">
    <property type="component" value="Chromosome"/>
</dbReference>
<accession>H8GPI8</accession>
<dbReference type="eggNOG" id="ENOG5032WZF">
    <property type="taxonomic scope" value="Bacteria"/>
</dbReference>
<evidence type="ECO:0000256" key="1">
    <source>
        <dbReference type="SAM" id="Phobius"/>
    </source>
</evidence>
<evidence type="ECO:0000313" key="2">
    <source>
        <dbReference type="EMBL" id="EIC30934.1"/>
    </source>
</evidence>
<evidence type="ECO:0008006" key="4">
    <source>
        <dbReference type="Google" id="ProtNLM"/>
    </source>
</evidence>
<keyword evidence="1" id="KW-0472">Membrane</keyword>
<gene>
    <name evidence="2" type="ORF">Metal_3264</name>
</gene>
<evidence type="ECO:0000313" key="3">
    <source>
        <dbReference type="Proteomes" id="UP000005090"/>
    </source>
</evidence>
<dbReference type="AlphaFoldDB" id="H8GPI8"/>
<feature type="transmembrane region" description="Helical" evidence="1">
    <location>
        <begin position="50"/>
        <end position="71"/>
    </location>
</feature>
<protein>
    <recommendedName>
        <fullName evidence="4">Glycine zipper domain-containing protein</fullName>
    </recommendedName>
</protein>
<keyword evidence="1" id="KW-0812">Transmembrane</keyword>
<dbReference type="PROSITE" id="PS51257">
    <property type="entry name" value="PROKAR_LIPOPROTEIN"/>
    <property type="match status" value="1"/>
</dbReference>
<keyword evidence="1" id="KW-1133">Transmembrane helix</keyword>
<dbReference type="HOGENOM" id="CLU_1336191_0_0_6"/>
<dbReference type="RefSeq" id="WP_005373882.1">
    <property type="nucleotide sequence ID" value="NZ_CM001475.1"/>
</dbReference>
<reference evidence="2 3" key="1">
    <citation type="journal article" date="2013" name="Genome Announc.">
        <title>Genome Sequence of the Obligate Gammaproteobacterial Methanotroph Methylomicrobium album Strain BG8.</title>
        <authorList>
            <person name="Kits K.D."/>
            <person name="Kalyuzhnaya M.G."/>
            <person name="Klotz M.G."/>
            <person name="Jetten M.S."/>
            <person name="Op den Camp H.J."/>
            <person name="Vuilleumier S."/>
            <person name="Bringel F."/>
            <person name="Dispirito A.A."/>
            <person name="Murrell J.C."/>
            <person name="Bruce D."/>
            <person name="Cheng J.F."/>
            <person name="Copeland A."/>
            <person name="Goodwin L."/>
            <person name="Hauser L."/>
            <person name="Lajus A."/>
            <person name="Land M.L."/>
            <person name="Lapidus A."/>
            <person name="Lucas S."/>
            <person name="Medigue C."/>
            <person name="Pitluck S."/>
            <person name="Woyke T."/>
            <person name="Zeytun A."/>
            <person name="Stein L.Y."/>
        </authorList>
    </citation>
    <scope>NUCLEOTIDE SEQUENCE [LARGE SCALE GENOMIC DNA]</scope>
    <source>
        <strain evidence="2 3">BG8</strain>
    </source>
</reference>